<feature type="compositionally biased region" description="Low complexity" evidence="1">
    <location>
        <begin position="124"/>
        <end position="134"/>
    </location>
</feature>
<dbReference type="OrthoDB" id="5598028at2759"/>
<dbReference type="RefSeq" id="XP_018272297.1">
    <property type="nucleotide sequence ID" value="XM_018416261.1"/>
</dbReference>
<feature type="compositionally biased region" description="Low complexity" evidence="1">
    <location>
        <begin position="465"/>
        <end position="483"/>
    </location>
</feature>
<dbReference type="PANTHER" id="PTHR47349">
    <property type="entry name" value="CHROMOSOME 8, WHOLE GENOME SHOTGUN SEQUENCE"/>
    <property type="match status" value="1"/>
</dbReference>
<feature type="compositionally biased region" description="Low complexity" evidence="1">
    <location>
        <begin position="521"/>
        <end position="554"/>
    </location>
</feature>
<feature type="compositionally biased region" description="Low complexity" evidence="1">
    <location>
        <begin position="496"/>
        <end position="514"/>
    </location>
</feature>
<dbReference type="Pfam" id="PF26147">
    <property type="entry name" value="AB_HYDROLASE_YMC0-YMC35"/>
    <property type="match status" value="1"/>
</dbReference>
<feature type="compositionally biased region" description="Low complexity" evidence="1">
    <location>
        <begin position="320"/>
        <end position="343"/>
    </location>
</feature>
<feature type="region of interest" description="Disordered" evidence="1">
    <location>
        <begin position="424"/>
        <end position="554"/>
    </location>
</feature>
<feature type="compositionally biased region" description="Polar residues" evidence="1">
    <location>
        <begin position="198"/>
        <end position="222"/>
    </location>
</feature>
<feature type="compositionally biased region" description="Polar residues" evidence="1">
    <location>
        <begin position="690"/>
        <end position="704"/>
    </location>
</feature>
<sequence>MPQWRASPSRPAPPVASTHPDNPSNSFDSLFASTSSSRSSRAPGTPSTSASSSSSTPARGLSSSSSAYSLLSRKMAEMEDEDDRMSIRSGVSARSGTAGSAARGLEGGASGDSDEVGAGKGRGRATSSASSVRTARGRVDANDDLMDVDEPRFVDGEGKGKGKEPDTLPSSSTVKRQRRRAPSLLGPGADRSPRRRSTYQAPGGSSSTLAAGPQPTLSTTTADDLMPSMRKKPDRASSVSSASTSTKSLSRPLQPSTSTSTLRPPRPSPDRKATSPAVDPPSSTSPQADQPLSTRPSSSTAPSQRSAKSSLARRSWFGMAAAPEQAPSASEAPTPATPQSSTADEPMCTSEDGERAGLVEQAPASGPTPLESASEPARQDGTESPAAAAAAPPHSWLSLVARATPSSLNLAAQALGYGAPASIEAMQLDEPAPVEDNDSTPPATPRAARPDDDTVRVAPVPPPSHDSATAASTAADQSASRASWFGWGWSGPATEPDPSAPAESTAAAPDESTPAAPPVVPSSAATAVVAAPTPTSTPAPDAAPSSSSTTSSAAGSGWLRAFTTALTAGPQPSAEALIEQRRREAWALKLAAQNAARDQKAIESAPVVTEGERAEPMSGEPVQSQQHEQQEALTPAQQIKHRASSSAWNLSSSLFSRTPNSLRGPLASLGVGSSSAASTHSHGSSHATDTAPSSPQLRPQSNQGPVKPLTGSIRSSPRQGRPSPGAVEPPSPAVIDNLVLPTFNDTFFRPPRSFAPKKSTITRAVSAVSAYLFHRPPEELTSPRLAQAQLAAGVNPAGLPTEMEDDPAEQLPKALEAVGEPARLDKVKRVVTIGVHGWFTSNNMIKSVMGEQTGTSVKFATMMHDAVQAYLESHDLGSFNIQAIALEGQGMVEERVSKLYDQLVGREEWVRALKMADAVFLATHSQGCVVSTQLLARMLDQGLITGTQTHLLAMCGIAQGPFVYLYQSIALAPYFNYLESAPARELFDYQSPESVATIKFLESLRIILNAGVKVTSVGSINDQVVPLYSALFSGIDHPGILRAVFIDSDAFRTSDFLANLVVFSARLRNAGLSDHDLVYHVSEALAGALTGVGHSRIYEEADVYRLAVQYHFETTSLVEPPTSLDVSLAGPPLSIAWNPRDRRNPYLLTWAMRGIVEDRRVRELFGKELSALREAYETWRPQTKVLKDVKLKLEGIRLMTPQRSGKL</sequence>
<dbReference type="PANTHER" id="PTHR47349:SF1">
    <property type="entry name" value="AER328WP"/>
    <property type="match status" value="1"/>
</dbReference>
<feature type="compositionally biased region" description="Low complexity" evidence="1">
    <location>
        <begin position="29"/>
        <end position="73"/>
    </location>
</feature>
<feature type="compositionally biased region" description="Polar residues" evidence="1">
    <location>
        <begin position="19"/>
        <end position="28"/>
    </location>
</feature>
<feature type="compositionally biased region" description="Polar residues" evidence="1">
    <location>
        <begin position="281"/>
        <end position="309"/>
    </location>
</feature>
<evidence type="ECO:0000259" key="2">
    <source>
        <dbReference type="Pfam" id="PF26147"/>
    </source>
</evidence>
<feature type="domain" description="YMC020W-like alpha/beta hydrolase" evidence="2">
    <location>
        <begin position="824"/>
        <end position="1158"/>
    </location>
</feature>
<feature type="compositionally biased region" description="Low complexity" evidence="1">
    <location>
        <begin position="666"/>
        <end position="688"/>
    </location>
</feature>
<gene>
    <name evidence="3" type="ORF">RHOBADRAFT_52282</name>
</gene>
<dbReference type="InterPro" id="IPR058934">
    <property type="entry name" value="YMC020W-like"/>
</dbReference>
<evidence type="ECO:0000313" key="3">
    <source>
        <dbReference type="EMBL" id="KPV76248.1"/>
    </source>
</evidence>
<name>A0A194S692_RHOGW</name>
<feature type="region of interest" description="Disordered" evidence="1">
    <location>
        <begin position="594"/>
        <end position="644"/>
    </location>
</feature>
<protein>
    <recommendedName>
        <fullName evidence="2">YMC020W-like alpha/beta hydrolase domain-containing protein</fullName>
    </recommendedName>
</protein>
<dbReference type="AlphaFoldDB" id="A0A194S692"/>
<feature type="compositionally biased region" description="Low complexity" evidence="1">
    <location>
        <begin position="88"/>
        <end position="104"/>
    </location>
</feature>
<keyword evidence="4" id="KW-1185">Reference proteome</keyword>
<feature type="compositionally biased region" description="Low complexity" evidence="1">
    <location>
        <begin position="236"/>
        <end position="263"/>
    </location>
</feature>
<dbReference type="EMBL" id="KQ474076">
    <property type="protein sequence ID" value="KPV76248.1"/>
    <property type="molecule type" value="Genomic_DNA"/>
</dbReference>
<evidence type="ECO:0000256" key="1">
    <source>
        <dbReference type="SAM" id="MobiDB-lite"/>
    </source>
</evidence>
<organism evidence="3 4">
    <name type="scientific">Rhodotorula graminis (strain WP1)</name>
    <dbReference type="NCBI Taxonomy" id="578459"/>
    <lineage>
        <taxon>Eukaryota</taxon>
        <taxon>Fungi</taxon>
        <taxon>Dikarya</taxon>
        <taxon>Basidiomycota</taxon>
        <taxon>Pucciniomycotina</taxon>
        <taxon>Microbotryomycetes</taxon>
        <taxon>Sporidiobolales</taxon>
        <taxon>Sporidiobolaceae</taxon>
        <taxon>Rhodotorula</taxon>
    </lineage>
</organism>
<dbReference type="GeneID" id="28976709"/>
<feature type="region of interest" description="Disordered" evidence="1">
    <location>
        <begin position="1"/>
        <end position="393"/>
    </location>
</feature>
<proteinExistence type="predicted"/>
<dbReference type="InterPro" id="IPR058933">
    <property type="entry name" value="YMC020W-like_ab_hydrolase"/>
</dbReference>
<feature type="region of interest" description="Disordered" evidence="1">
    <location>
        <begin position="666"/>
        <end position="733"/>
    </location>
</feature>
<dbReference type="OMA" id="WYSPWAW"/>
<accession>A0A194S692</accession>
<feature type="compositionally biased region" description="Basic and acidic residues" evidence="1">
    <location>
        <begin position="149"/>
        <end position="166"/>
    </location>
</feature>
<feature type="compositionally biased region" description="Polar residues" evidence="1">
    <location>
        <begin position="621"/>
        <end position="637"/>
    </location>
</feature>
<dbReference type="Proteomes" id="UP000053890">
    <property type="component" value="Unassembled WGS sequence"/>
</dbReference>
<reference evidence="3 4" key="1">
    <citation type="journal article" date="2015" name="Front. Microbiol.">
        <title>Genome sequence of the plant growth promoting endophytic yeast Rhodotorula graminis WP1.</title>
        <authorList>
            <person name="Firrincieli A."/>
            <person name="Otillar R."/>
            <person name="Salamov A."/>
            <person name="Schmutz J."/>
            <person name="Khan Z."/>
            <person name="Redman R.S."/>
            <person name="Fleck N.D."/>
            <person name="Lindquist E."/>
            <person name="Grigoriev I.V."/>
            <person name="Doty S.L."/>
        </authorList>
    </citation>
    <scope>NUCLEOTIDE SEQUENCE [LARGE SCALE GENOMIC DNA]</scope>
    <source>
        <strain evidence="3 4">WP1</strain>
    </source>
</reference>
<evidence type="ECO:0000313" key="4">
    <source>
        <dbReference type="Proteomes" id="UP000053890"/>
    </source>
</evidence>